<keyword evidence="1" id="KW-0677">Repeat</keyword>
<evidence type="ECO:0000313" key="4">
    <source>
        <dbReference type="Proteomes" id="UP000823388"/>
    </source>
</evidence>
<name>A0A8T0PEH3_PANVG</name>
<dbReference type="AlphaFoldDB" id="A0A8T0PEH3"/>
<organism evidence="3 4">
    <name type="scientific">Panicum virgatum</name>
    <name type="common">Blackwell switchgrass</name>
    <dbReference type="NCBI Taxonomy" id="38727"/>
    <lineage>
        <taxon>Eukaryota</taxon>
        <taxon>Viridiplantae</taxon>
        <taxon>Streptophyta</taxon>
        <taxon>Embryophyta</taxon>
        <taxon>Tracheophyta</taxon>
        <taxon>Spermatophyta</taxon>
        <taxon>Magnoliopsida</taxon>
        <taxon>Liliopsida</taxon>
        <taxon>Poales</taxon>
        <taxon>Poaceae</taxon>
        <taxon>PACMAD clade</taxon>
        <taxon>Panicoideae</taxon>
        <taxon>Panicodae</taxon>
        <taxon>Paniceae</taxon>
        <taxon>Panicinae</taxon>
        <taxon>Panicum</taxon>
        <taxon>Panicum sect. Hiantes</taxon>
    </lineage>
</organism>
<dbReference type="Pfam" id="PF23598">
    <property type="entry name" value="LRR_14"/>
    <property type="match status" value="1"/>
</dbReference>
<protein>
    <recommendedName>
        <fullName evidence="2">Disease resistance R13L4/SHOC-2-like LRR domain-containing protein</fullName>
    </recommendedName>
</protein>
<reference evidence="3" key="1">
    <citation type="submission" date="2020-05" db="EMBL/GenBank/DDBJ databases">
        <title>WGS assembly of Panicum virgatum.</title>
        <authorList>
            <person name="Lovell J.T."/>
            <person name="Jenkins J."/>
            <person name="Shu S."/>
            <person name="Juenger T.E."/>
            <person name="Schmutz J."/>
        </authorList>
    </citation>
    <scope>NUCLEOTIDE SEQUENCE</scope>
    <source>
        <strain evidence="3">AP13</strain>
    </source>
</reference>
<evidence type="ECO:0000256" key="1">
    <source>
        <dbReference type="ARBA" id="ARBA00022737"/>
    </source>
</evidence>
<proteinExistence type="predicted"/>
<dbReference type="Proteomes" id="UP000823388">
    <property type="component" value="Chromosome 8K"/>
</dbReference>
<evidence type="ECO:0000313" key="3">
    <source>
        <dbReference type="EMBL" id="KAG2560010.1"/>
    </source>
</evidence>
<accession>A0A8T0PEH3</accession>
<dbReference type="InterPro" id="IPR055414">
    <property type="entry name" value="LRR_R13L4/SHOC2-like"/>
</dbReference>
<gene>
    <name evidence="3" type="ORF">PVAP13_8KG031951</name>
</gene>
<keyword evidence="4" id="KW-1185">Reference proteome</keyword>
<evidence type="ECO:0000259" key="2">
    <source>
        <dbReference type="Pfam" id="PF23598"/>
    </source>
</evidence>
<feature type="domain" description="Disease resistance R13L4/SHOC-2-like LRR" evidence="2">
    <location>
        <begin position="2"/>
        <end position="88"/>
    </location>
</feature>
<comment type="caution">
    <text evidence="3">The sequence shown here is derived from an EMBL/GenBank/DDBJ whole genome shotgun (WGS) entry which is preliminary data.</text>
</comment>
<dbReference type="EMBL" id="CM029051">
    <property type="protein sequence ID" value="KAG2560010.1"/>
    <property type="molecule type" value="Genomic_DNA"/>
</dbReference>
<sequence>MGAMPRLEHLQFVVYAGYWSSVEDDGVPLEQFPTKEEIEDLDLGLDNLLSLEQVGVTVDCTGATAAEVQEVEAMVTHAVENHPNRPTIKMDRVYEDGILSDEHKVALLQHHIEERFSVLEWKDDPDAQFISFLWMRRRLQKAICYIDCAGANMCEVEKVEAALRRAAEVHRNHPTIQLIRTNTDEMVSSSHRPDTEKICFANSS</sequence>